<reference evidence="2" key="1">
    <citation type="submission" date="2021-01" db="EMBL/GenBank/DDBJ databases">
        <title>YIM 132084 draft genome.</title>
        <authorList>
            <person name="An D."/>
        </authorList>
    </citation>
    <scope>NUCLEOTIDE SEQUENCE</scope>
    <source>
        <strain evidence="2">YIM 132084</strain>
    </source>
</reference>
<sequence>MSVLGFPPDRRVAAWPHRTAGPDRGVVLVTGGSGVVGSAVLPMLGDRPVVCLTRRSPLPAAPDDGTRPTPLVLPGDIRAPRLGLTGRDHAWLLERVDTVLHSAAVTDFAAPDVTDTNVDGTARVAEFAAVAGAHLVHVSTAFAQVGQSGSGGGASRPETAYARSKLAAEQVVRSSGARATVARPSIVVGDSRTGAVARYQTVYQVAGAVLTGRIPLAPVDPGWRLDVVAADAVASALVRLLDGRRAGRTVWLTAGPAALTLAETASLLVDLGRRWGLPVTLPRFVDPEQYHRLLAPVFLSALPAPVRAMATRLVDHLTSYLATPVAFPTDLPDLVGGVDRVPDPGALWETCLAPWARSRRIPVPTDPTDLRADREEVAS</sequence>
<dbReference type="InterPro" id="IPR050177">
    <property type="entry name" value="Lipid_A_modif_metabolic_enz"/>
</dbReference>
<dbReference type="Pfam" id="PF07993">
    <property type="entry name" value="NAD_binding_4"/>
    <property type="match status" value="1"/>
</dbReference>
<dbReference type="InterPro" id="IPR036291">
    <property type="entry name" value="NAD(P)-bd_dom_sf"/>
</dbReference>
<dbReference type="Gene3D" id="3.40.50.720">
    <property type="entry name" value="NAD(P)-binding Rossmann-like Domain"/>
    <property type="match status" value="1"/>
</dbReference>
<keyword evidence="3" id="KW-1185">Reference proteome</keyword>
<dbReference type="Proteomes" id="UP000663792">
    <property type="component" value="Unassembled WGS sequence"/>
</dbReference>
<evidence type="ECO:0000313" key="3">
    <source>
        <dbReference type="Proteomes" id="UP000663792"/>
    </source>
</evidence>
<dbReference type="AlphaFoldDB" id="A0A938Y677"/>
<dbReference type="PANTHER" id="PTHR43245">
    <property type="entry name" value="BIFUNCTIONAL POLYMYXIN RESISTANCE PROTEIN ARNA"/>
    <property type="match status" value="1"/>
</dbReference>
<dbReference type="PANTHER" id="PTHR43245:SF51">
    <property type="entry name" value="SHORT CHAIN DEHYDROGENASE_REDUCTASE FAMILY 42E, MEMBER 2"/>
    <property type="match status" value="1"/>
</dbReference>
<gene>
    <name evidence="2" type="ORF">JL106_05760</name>
</gene>
<dbReference type="EMBL" id="JAERWK010000008">
    <property type="protein sequence ID" value="MBM9466786.1"/>
    <property type="molecule type" value="Genomic_DNA"/>
</dbReference>
<accession>A0A938Y677</accession>
<comment type="caution">
    <text evidence="2">The sequence shown here is derived from an EMBL/GenBank/DDBJ whole genome shotgun (WGS) entry which is preliminary data.</text>
</comment>
<feature type="domain" description="Thioester reductase (TE)" evidence="1">
    <location>
        <begin position="72"/>
        <end position="236"/>
    </location>
</feature>
<name>A0A938Y677_9ACTN</name>
<dbReference type="SUPFAM" id="SSF51735">
    <property type="entry name" value="NAD(P)-binding Rossmann-fold domains"/>
    <property type="match status" value="1"/>
</dbReference>
<dbReference type="InterPro" id="IPR013120">
    <property type="entry name" value="FAR_NAD-bd"/>
</dbReference>
<protein>
    <submittedName>
        <fullName evidence="2">SDR family oxidoreductase</fullName>
    </submittedName>
</protein>
<evidence type="ECO:0000259" key="1">
    <source>
        <dbReference type="Pfam" id="PF07993"/>
    </source>
</evidence>
<organism evidence="2 3">
    <name type="scientific">Nakamurella leprariae</name>
    <dbReference type="NCBI Taxonomy" id="2803911"/>
    <lineage>
        <taxon>Bacteria</taxon>
        <taxon>Bacillati</taxon>
        <taxon>Actinomycetota</taxon>
        <taxon>Actinomycetes</taxon>
        <taxon>Nakamurellales</taxon>
        <taxon>Nakamurellaceae</taxon>
        <taxon>Nakamurella</taxon>
    </lineage>
</organism>
<dbReference type="RefSeq" id="WP_205259749.1">
    <property type="nucleotide sequence ID" value="NZ_JAERWK010000008.1"/>
</dbReference>
<evidence type="ECO:0000313" key="2">
    <source>
        <dbReference type="EMBL" id="MBM9466786.1"/>
    </source>
</evidence>
<proteinExistence type="predicted"/>